<dbReference type="NCBIfam" id="TIGR01840">
    <property type="entry name" value="esterase_phb"/>
    <property type="match status" value="1"/>
</dbReference>
<sequence length="326" mass="34398">MPNRFPHRLVQAARVGLGATLRRLARRFSPPSVPPAPLPERASFATRSHSGPTGTRAYALYTPANRGDGPLRPLLVMLHGCTQTADDFAAGTGMNALAEAHGVFVAYPEQPASANPQKCWNWFRPEDQARDQGEPALIADLTRALLRDHPIDPSRVWVAGLSAGGSAAAILGAVYPDLYAAVGVHSGLPAGAAHDLPSALLAMRQGAEAAAPLRRAVPTFIVHGDQDRVVNPRNAEALASAVVASAPGLNGATEKDGQAPDGHAYRRALFADSNGRILCERWMIHGAGHAWIGGHPAGSYTDPQGPNVAKDMLRFFLAQRLTATPA</sequence>
<evidence type="ECO:0000256" key="3">
    <source>
        <dbReference type="SAM" id="MobiDB-lite"/>
    </source>
</evidence>
<organism evidence="4 5">
    <name type="scientific">Azospirillum cavernae</name>
    <dbReference type="NCBI Taxonomy" id="2320860"/>
    <lineage>
        <taxon>Bacteria</taxon>
        <taxon>Pseudomonadati</taxon>
        <taxon>Pseudomonadota</taxon>
        <taxon>Alphaproteobacteria</taxon>
        <taxon>Rhodospirillales</taxon>
        <taxon>Azospirillaceae</taxon>
        <taxon>Azospirillum</taxon>
    </lineage>
</organism>
<reference evidence="4 5" key="1">
    <citation type="submission" date="2018-09" db="EMBL/GenBank/DDBJ databases">
        <authorList>
            <person name="Zhu H."/>
        </authorList>
    </citation>
    <scope>NUCLEOTIDE SEQUENCE [LARGE SCALE GENOMIC DNA]</scope>
    <source>
        <strain evidence="4 5">K2W22B-5</strain>
    </source>
</reference>
<protein>
    <submittedName>
        <fullName evidence="4">Esterase</fullName>
    </submittedName>
</protein>
<keyword evidence="2" id="KW-0378">Hydrolase</keyword>
<dbReference type="Gene3D" id="3.40.50.1820">
    <property type="entry name" value="alpha/beta hydrolase"/>
    <property type="match status" value="1"/>
</dbReference>
<dbReference type="AlphaFoldDB" id="A0A418VPZ3"/>
<comment type="caution">
    <text evidence="4">The sequence shown here is derived from an EMBL/GenBank/DDBJ whole genome shotgun (WGS) entry which is preliminary data.</text>
</comment>
<gene>
    <name evidence="4" type="ORF">D3877_24885</name>
</gene>
<evidence type="ECO:0000313" key="5">
    <source>
        <dbReference type="Proteomes" id="UP000283458"/>
    </source>
</evidence>
<dbReference type="Proteomes" id="UP000283458">
    <property type="component" value="Unassembled WGS sequence"/>
</dbReference>
<dbReference type="GO" id="GO:0005576">
    <property type="term" value="C:extracellular region"/>
    <property type="evidence" value="ECO:0007669"/>
    <property type="project" value="InterPro"/>
</dbReference>
<dbReference type="PANTHER" id="PTHR43037:SF1">
    <property type="entry name" value="BLL1128 PROTEIN"/>
    <property type="match status" value="1"/>
</dbReference>
<evidence type="ECO:0000313" key="4">
    <source>
        <dbReference type="EMBL" id="RJF78334.1"/>
    </source>
</evidence>
<feature type="region of interest" description="Disordered" evidence="3">
    <location>
        <begin position="28"/>
        <end position="51"/>
    </location>
</feature>
<keyword evidence="5" id="KW-1185">Reference proteome</keyword>
<dbReference type="PANTHER" id="PTHR43037">
    <property type="entry name" value="UNNAMED PRODUCT-RELATED"/>
    <property type="match status" value="1"/>
</dbReference>
<dbReference type="RefSeq" id="WP_119833474.1">
    <property type="nucleotide sequence ID" value="NZ_QYUL01000004.1"/>
</dbReference>
<dbReference type="InterPro" id="IPR010126">
    <property type="entry name" value="Esterase_phb"/>
</dbReference>
<keyword evidence="1" id="KW-0732">Signal</keyword>
<dbReference type="GO" id="GO:0016787">
    <property type="term" value="F:hydrolase activity"/>
    <property type="evidence" value="ECO:0007669"/>
    <property type="project" value="UniProtKB-KW"/>
</dbReference>
<dbReference type="Pfam" id="PF10503">
    <property type="entry name" value="Esterase_PHB"/>
    <property type="match status" value="1"/>
</dbReference>
<dbReference type="EMBL" id="QYUL01000004">
    <property type="protein sequence ID" value="RJF78334.1"/>
    <property type="molecule type" value="Genomic_DNA"/>
</dbReference>
<proteinExistence type="predicted"/>
<evidence type="ECO:0000256" key="2">
    <source>
        <dbReference type="ARBA" id="ARBA00022801"/>
    </source>
</evidence>
<evidence type="ECO:0000256" key="1">
    <source>
        <dbReference type="ARBA" id="ARBA00022729"/>
    </source>
</evidence>
<name>A0A418VPZ3_9PROT</name>
<dbReference type="SUPFAM" id="SSF53474">
    <property type="entry name" value="alpha/beta-Hydrolases"/>
    <property type="match status" value="1"/>
</dbReference>
<accession>A0A418VPZ3</accession>
<dbReference type="OrthoDB" id="9767239at2"/>
<dbReference type="InterPro" id="IPR029058">
    <property type="entry name" value="AB_hydrolase_fold"/>
</dbReference>
<dbReference type="InterPro" id="IPR050955">
    <property type="entry name" value="Plant_Biomass_Hydrol_Est"/>
</dbReference>